<dbReference type="Gene3D" id="1.25.40.20">
    <property type="entry name" value="Ankyrin repeat-containing domain"/>
    <property type="match status" value="5"/>
</dbReference>
<feature type="repeat" description="ANK" evidence="3">
    <location>
        <begin position="672"/>
        <end position="694"/>
    </location>
</feature>
<dbReference type="Pfam" id="PF13637">
    <property type="entry name" value="Ank_4"/>
    <property type="match status" value="1"/>
</dbReference>
<evidence type="ECO:0000256" key="1">
    <source>
        <dbReference type="ARBA" id="ARBA00022737"/>
    </source>
</evidence>
<keyword evidence="2 3" id="KW-0040">ANK repeat</keyword>
<protein>
    <recommendedName>
        <fullName evidence="7">Ankyrin repeat domain-containing protein</fullName>
    </recommendedName>
</protein>
<dbReference type="InterPro" id="IPR036770">
    <property type="entry name" value="Ankyrin_rpt-contain_sf"/>
</dbReference>
<evidence type="ECO:0000256" key="4">
    <source>
        <dbReference type="SAM" id="MobiDB-lite"/>
    </source>
</evidence>
<dbReference type="InterPro" id="IPR002110">
    <property type="entry name" value="Ankyrin_rpt"/>
</dbReference>
<dbReference type="Pfam" id="PF12796">
    <property type="entry name" value="Ank_2"/>
    <property type="match status" value="4"/>
</dbReference>
<dbReference type="PANTHER" id="PTHR24198:SF165">
    <property type="entry name" value="ANKYRIN REPEAT-CONTAINING PROTEIN-RELATED"/>
    <property type="match status" value="1"/>
</dbReference>
<feature type="repeat" description="ANK" evidence="3">
    <location>
        <begin position="302"/>
        <end position="324"/>
    </location>
</feature>
<dbReference type="SMART" id="SM00248">
    <property type="entry name" value="ANK"/>
    <property type="match status" value="20"/>
</dbReference>
<accession>A0AAX0WXM1</accession>
<dbReference type="RefSeq" id="WP_081595147.1">
    <property type="nucleotide sequence ID" value="NZ_JAPHOY010000001.1"/>
</dbReference>
<sequence>MFTLTHRELIELGRLLGYPLDKEGLCKGFSGMLSLAILAGDEENFWNRLNYIACYNPNFIKLKNAIDNKSTLSDVEKKHLRETPAFYFGTTLHLQPEQHKDFFNTSLTQENIEQIYSLTKPKELEQTKISTPLKKSYVCDKYNLYLYLKDLADVLKESDSDLPIHIDCNNHSVHLKYDKSKNTWQYADTNFFGFGLDNPYVLELNHEELAHTIFVSFNKDLEEIPEFVTFTTTVLAKDTPNLPALKKKFDAFNLKYPIKKEHAEMYDGRDCGLLYLACQTGDLETVQKLLSLKKIDINHCVDGVSPLSAACQYGHLDIVKLLLNDKRIDVDIGERAPLAAACHFGHMEIVNELLHHKKIDFNQAMESGEIELIDLYDYNMIKEVLLNPTIDPSEKRKIAETLLYYFCKDGNAEKVELLFGLPGINVDTTDSVEFFIRSQGKGVDEKKIASALKSAGAGKKTTPLQIACASESTKGNEKLFHLLLNNKASLIHQDSSGKKALDIAIENDNDTATYALLEYAQNNKLNYNDLMSPNSLKKVQTDFPEFFVQKTLEDEQRPSISKKSPYATIKASGRLHTACRKGDIEFVRELLSNQNISIINKVNEENETPLFIACQNGHLAIVNELLKHKNIEINKANNFGETPFFTACQFGNLEIAQKLLNYKIDINQTNKNGETPLFIACLFGREDLIELLLNQENINLEKEAQNGTTPLQAACQSPFTKGKEQLFQKLLVNEGSVTHKNKEDETALDIAMKSNNETATRLILTYIEDKKLDPAKAMSLSSLLKAKDKYPSFKGLEKAAKAQLEIQASAIVDKFIKSSQKGKRTEVPFLDNPKAYFQRPEALYVMKQLKRKGSLDKLVAPNNTNIFHLACANGHLDIIREFLLYKKTFPINTRNDDRKTPLHFACQAGKNEVVELLLTAPKIKINAADKDGNTPLQIACFSPETKGNEKLFQLLLAHNANITHKNKEGETALDIAISCNNETAIRSILKHIAEKELDPIVDPHKKTTIFHLACAFGYLDIVRDILSQKTFLINMENEDLKTPLHFACQAGKNEVVEFLLTSPTININAFDNDEYTPLQIACFSPDTKGNEKLFHLLLAHNANITHKNIHGQTALDIAIDTQNDTAIRAILDFVCRNQIEATAAMSPKTLTQVTAEYPEFFESDTKDVKKESHLKKLSIFKDSSEGSSTLSTSTSDEEEKVEDSTLTNKSV</sequence>
<evidence type="ECO:0000256" key="3">
    <source>
        <dbReference type="PROSITE-ProRule" id="PRU00023"/>
    </source>
</evidence>
<evidence type="ECO:0000313" key="6">
    <source>
        <dbReference type="Proteomes" id="UP000192511"/>
    </source>
</evidence>
<dbReference type="Proteomes" id="UP000192511">
    <property type="component" value="Unassembled WGS sequence"/>
</dbReference>
<dbReference type="PANTHER" id="PTHR24198">
    <property type="entry name" value="ANKYRIN REPEAT AND PROTEIN KINASE DOMAIN-CONTAINING PROTEIN"/>
    <property type="match status" value="1"/>
</dbReference>
<evidence type="ECO:0000313" key="5">
    <source>
        <dbReference type="EMBL" id="PNL63216.1"/>
    </source>
</evidence>
<gene>
    <name evidence="5" type="ORF">A6J39_019555</name>
</gene>
<dbReference type="Pfam" id="PF13606">
    <property type="entry name" value="Ank_3"/>
    <property type="match status" value="1"/>
</dbReference>
<dbReference type="PROSITE" id="PS50297">
    <property type="entry name" value="ANK_REP_REGION"/>
    <property type="match status" value="5"/>
</dbReference>
<feature type="repeat" description="ANK" evidence="3">
    <location>
        <begin position="931"/>
        <end position="967"/>
    </location>
</feature>
<comment type="caution">
    <text evidence="5">The sequence shown here is derived from an EMBL/GenBank/DDBJ whole genome shotgun (WGS) entry which is preliminary data.</text>
</comment>
<dbReference type="EMBL" id="NBTX02000004">
    <property type="protein sequence ID" value="PNL63216.1"/>
    <property type="molecule type" value="Genomic_DNA"/>
</dbReference>
<feature type="repeat" description="ANK" evidence="3">
    <location>
        <begin position="897"/>
        <end position="918"/>
    </location>
</feature>
<keyword evidence="6" id="KW-1185">Reference proteome</keyword>
<feature type="region of interest" description="Disordered" evidence="4">
    <location>
        <begin position="1182"/>
        <end position="1211"/>
    </location>
</feature>
<reference evidence="5" key="1">
    <citation type="submission" date="2017-12" db="EMBL/GenBank/DDBJ databases">
        <title>FDA dAtabase for Regulatory Grade micrObial Sequences (FDA-ARGOS): Supporting development and validation of Infectious Disease Dx tests.</title>
        <authorList>
            <person name="Kerrigan L."/>
            <person name="Tallon L.J."/>
            <person name="Sadzewicz L."/>
            <person name="Sengamalay N."/>
            <person name="Ott S."/>
            <person name="Godinez A."/>
            <person name="Nagaraj S."/>
            <person name="Vavikolanu K."/>
            <person name="Vyas G."/>
            <person name="Nadendla S."/>
            <person name="Aluvathingal J."/>
            <person name="Sichtig H."/>
        </authorList>
    </citation>
    <scope>NUCLEOTIDE SEQUENCE [LARGE SCALE GENOMIC DNA]</scope>
    <source>
        <strain evidence="5">FDAARGOS_200</strain>
    </source>
</reference>
<name>A0AAX0WXM1_9GAMM</name>
<evidence type="ECO:0000256" key="2">
    <source>
        <dbReference type="ARBA" id="ARBA00023043"/>
    </source>
</evidence>
<organism evidence="5 6">
    <name type="scientific">Legionella anisa</name>
    <dbReference type="NCBI Taxonomy" id="28082"/>
    <lineage>
        <taxon>Bacteria</taxon>
        <taxon>Pseudomonadati</taxon>
        <taxon>Pseudomonadota</taxon>
        <taxon>Gammaproteobacteria</taxon>
        <taxon>Legionellales</taxon>
        <taxon>Legionellaceae</taxon>
        <taxon>Legionella</taxon>
    </lineage>
</organism>
<evidence type="ECO:0008006" key="7">
    <source>
        <dbReference type="Google" id="ProtNLM"/>
    </source>
</evidence>
<dbReference type="PROSITE" id="PS50088">
    <property type="entry name" value="ANK_REPEAT"/>
    <property type="match status" value="7"/>
</dbReference>
<feature type="repeat" description="ANK" evidence="3">
    <location>
        <begin position="605"/>
        <end position="638"/>
    </location>
</feature>
<dbReference type="AlphaFoldDB" id="A0AAX0WXM1"/>
<dbReference type="SUPFAM" id="SSF48403">
    <property type="entry name" value="Ankyrin repeat"/>
    <property type="match status" value="3"/>
</dbReference>
<feature type="repeat" description="ANK" evidence="3">
    <location>
        <begin position="639"/>
        <end position="671"/>
    </location>
</feature>
<feature type="repeat" description="ANK" evidence="3">
    <location>
        <begin position="1039"/>
        <end position="1060"/>
    </location>
</feature>
<proteinExistence type="predicted"/>
<feature type="compositionally biased region" description="Low complexity" evidence="4">
    <location>
        <begin position="1185"/>
        <end position="1194"/>
    </location>
</feature>
<keyword evidence="1" id="KW-0677">Repeat</keyword>